<feature type="transmembrane region" description="Helical" evidence="10">
    <location>
        <begin position="610"/>
        <end position="628"/>
    </location>
</feature>
<feature type="transmembrane region" description="Helical" evidence="10">
    <location>
        <begin position="542"/>
        <end position="568"/>
    </location>
</feature>
<evidence type="ECO:0000256" key="3">
    <source>
        <dbReference type="ARBA" id="ARBA00022448"/>
    </source>
</evidence>
<name>A0A9D5HBP7_9LILI</name>
<dbReference type="Pfam" id="PF01061">
    <property type="entry name" value="ABC2_membrane"/>
    <property type="match status" value="1"/>
</dbReference>
<evidence type="ECO:0000256" key="2">
    <source>
        <dbReference type="ARBA" id="ARBA00005814"/>
    </source>
</evidence>
<feature type="domain" description="ABC transporter" evidence="11">
    <location>
        <begin position="116"/>
        <end position="358"/>
    </location>
</feature>
<protein>
    <recommendedName>
        <fullName evidence="11">ABC transporter domain-containing protein</fullName>
    </recommendedName>
</protein>
<dbReference type="EMBL" id="JAGGNH010000006">
    <property type="protein sequence ID" value="KAJ0970308.1"/>
    <property type="molecule type" value="Genomic_DNA"/>
</dbReference>
<reference evidence="12" key="2">
    <citation type="journal article" date="2022" name="Hortic Res">
        <title>The genome of Dioscorea zingiberensis sheds light on the biosynthesis, origin and evolution of the medicinally important diosgenin saponins.</title>
        <authorList>
            <person name="Li Y."/>
            <person name="Tan C."/>
            <person name="Li Z."/>
            <person name="Guo J."/>
            <person name="Li S."/>
            <person name="Chen X."/>
            <person name="Wang C."/>
            <person name="Dai X."/>
            <person name="Yang H."/>
            <person name="Song W."/>
            <person name="Hou L."/>
            <person name="Xu J."/>
            <person name="Tong Z."/>
            <person name="Xu A."/>
            <person name="Yuan X."/>
            <person name="Wang W."/>
            <person name="Yang Q."/>
            <person name="Chen L."/>
            <person name="Sun Z."/>
            <person name="Wang K."/>
            <person name="Pan B."/>
            <person name="Chen J."/>
            <person name="Bao Y."/>
            <person name="Liu F."/>
            <person name="Qi X."/>
            <person name="Gang D.R."/>
            <person name="Wen J."/>
            <person name="Li J."/>
        </authorList>
    </citation>
    <scope>NUCLEOTIDE SEQUENCE</scope>
    <source>
        <strain evidence="12">Dzin_1.0</strain>
    </source>
</reference>
<dbReference type="OrthoDB" id="66620at2759"/>
<keyword evidence="8 10" id="KW-0472">Membrane</keyword>
<dbReference type="SUPFAM" id="SSF52540">
    <property type="entry name" value="P-loop containing nucleoside triphosphate hydrolases"/>
    <property type="match status" value="1"/>
</dbReference>
<evidence type="ECO:0000256" key="6">
    <source>
        <dbReference type="ARBA" id="ARBA00022840"/>
    </source>
</evidence>
<accession>A0A9D5HBP7</accession>
<dbReference type="GO" id="GO:0005524">
    <property type="term" value="F:ATP binding"/>
    <property type="evidence" value="ECO:0007669"/>
    <property type="project" value="UniProtKB-KW"/>
</dbReference>
<dbReference type="InterPro" id="IPR003439">
    <property type="entry name" value="ABC_transporter-like_ATP-bd"/>
</dbReference>
<comment type="subcellular location">
    <subcellularLocation>
        <location evidence="1">Membrane</location>
        <topology evidence="1">Multi-pass membrane protein</topology>
    </subcellularLocation>
</comment>
<dbReference type="Pfam" id="PF00005">
    <property type="entry name" value="ABC_tran"/>
    <property type="match status" value="1"/>
</dbReference>
<keyword evidence="4 10" id="KW-0812">Transmembrane</keyword>
<evidence type="ECO:0000256" key="10">
    <source>
        <dbReference type="SAM" id="Phobius"/>
    </source>
</evidence>
<organism evidence="12 13">
    <name type="scientific">Dioscorea zingiberensis</name>
    <dbReference type="NCBI Taxonomy" id="325984"/>
    <lineage>
        <taxon>Eukaryota</taxon>
        <taxon>Viridiplantae</taxon>
        <taxon>Streptophyta</taxon>
        <taxon>Embryophyta</taxon>
        <taxon>Tracheophyta</taxon>
        <taxon>Spermatophyta</taxon>
        <taxon>Magnoliopsida</taxon>
        <taxon>Liliopsida</taxon>
        <taxon>Dioscoreales</taxon>
        <taxon>Dioscoreaceae</taxon>
        <taxon>Dioscorea</taxon>
    </lineage>
</organism>
<dbReference type="InterPro" id="IPR017871">
    <property type="entry name" value="ABC_transporter-like_CS"/>
</dbReference>
<keyword evidence="5" id="KW-0547">Nucleotide-binding</keyword>
<proteinExistence type="inferred from homology"/>
<evidence type="ECO:0000256" key="1">
    <source>
        <dbReference type="ARBA" id="ARBA00004141"/>
    </source>
</evidence>
<reference evidence="12" key="1">
    <citation type="submission" date="2021-03" db="EMBL/GenBank/DDBJ databases">
        <authorList>
            <person name="Li Z."/>
            <person name="Yang C."/>
        </authorList>
    </citation>
    <scope>NUCLEOTIDE SEQUENCE</scope>
    <source>
        <strain evidence="12">Dzin_1.0</strain>
        <tissue evidence="12">Leaf</tissue>
    </source>
</reference>
<evidence type="ECO:0000259" key="11">
    <source>
        <dbReference type="PROSITE" id="PS50893"/>
    </source>
</evidence>
<evidence type="ECO:0000313" key="13">
    <source>
        <dbReference type="Proteomes" id="UP001085076"/>
    </source>
</evidence>
<keyword evidence="7 10" id="KW-1133">Transmembrane helix</keyword>
<dbReference type="PROSITE" id="PS00211">
    <property type="entry name" value="ABC_TRANSPORTER_1"/>
    <property type="match status" value="1"/>
</dbReference>
<gene>
    <name evidence="12" type="ORF">J5N97_023185</name>
</gene>
<sequence>MNSSDNSRMMKMAEIQPFGENYRSSSSSASSPARRATSSNFYYLRNPGCSKNPISFEDSPDWDEPDIFSQLEEGGDSIRMAATSVSPTLSNINAGSIPSPPMLEGAGSMPIAGATLTWRNVSVTVKGKRPYSDRVVKRADGYAMPASTTVILGPARSGKTTLLKALSGRLHDHERMLGEVFVNGSRAPMPYGTYGYVSRGDKLIESLTVREMLQFSALVQLPCFYSGKKSAVDDAIEAMSLSEVANKVIGSNCHLDGLSPGERRCVSIARELVMRPQVLFIDEPLYRLDSVSTILVMANLKKLAKSGCTIIITMCHSSTEVFGLYDRICLISNGSVLFFGQNVNCLQLFAEAGFPCPIMQSPSDHFLRAVSTDFDRVVAIIRSILDGNESEYVEFSSVNMDTTCAIRTIETTYLVSSHCALIESLIESLTEQGGADIRSKGMVCDATRIAVLTWRSLVVRSRDWKYYWNRVFLHMILAFSIGTIFFNVGQSLSSVAVRVAAIFAFVSFNLLISVVGLPAVIREIKIFRHEESNGHSGPLVFLLGHLLASVPLLFFISVTSSFVVYFLVGLQKEFSLFMYFILNIFMCLLANEGLMLLVSFICLEPKGAMGAMIFIHVLMMLVAGYLRVKHELPDPIWNHPLSDLAFNTYSIQGLLENEYIDAKFAVGQVREITGVQAVRGSYDISSSSNAKWGNLLILFLMAIGYRVLLLCLLHINWMKIIRAVKELWEKLMMMKSRRG</sequence>
<dbReference type="GO" id="GO:0140359">
    <property type="term" value="F:ABC-type transporter activity"/>
    <property type="evidence" value="ECO:0007669"/>
    <property type="project" value="InterPro"/>
</dbReference>
<evidence type="ECO:0000313" key="12">
    <source>
        <dbReference type="EMBL" id="KAJ0970308.1"/>
    </source>
</evidence>
<evidence type="ECO:0000256" key="4">
    <source>
        <dbReference type="ARBA" id="ARBA00022692"/>
    </source>
</evidence>
<dbReference type="InterPro" id="IPR027417">
    <property type="entry name" value="P-loop_NTPase"/>
</dbReference>
<feature type="region of interest" description="Disordered" evidence="9">
    <location>
        <begin position="1"/>
        <end position="35"/>
    </location>
</feature>
<keyword evidence="13" id="KW-1185">Reference proteome</keyword>
<evidence type="ECO:0000256" key="7">
    <source>
        <dbReference type="ARBA" id="ARBA00022989"/>
    </source>
</evidence>
<dbReference type="AlphaFoldDB" id="A0A9D5HBP7"/>
<feature type="transmembrane region" description="Helical" evidence="10">
    <location>
        <begin position="580"/>
        <end position="603"/>
    </location>
</feature>
<dbReference type="InterPro" id="IPR052215">
    <property type="entry name" value="Plant_ABCG"/>
</dbReference>
<dbReference type="GO" id="GO:0016887">
    <property type="term" value="F:ATP hydrolysis activity"/>
    <property type="evidence" value="ECO:0007669"/>
    <property type="project" value="InterPro"/>
</dbReference>
<evidence type="ECO:0000256" key="8">
    <source>
        <dbReference type="ARBA" id="ARBA00023136"/>
    </source>
</evidence>
<feature type="transmembrane region" description="Helical" evidence="10">
    <location>
        <begin position="495"/>
        <end position="521"/>
    </location>
</feature>
<dbReference type="PANTHER" id="PTHR48042">
    <property type="entry name" value="ABC TRANSPORTER G FAMILY MEMBER 11"/>
    <property type="match status" value="1"/>
</dbReference>
<keyword evidence="6" id="KW-0067">ATP-binding</keyword>
<dbReference type="Proteomes" id="UP001085076">
    <property type="component" value="Miscellaneous, Linkage group lg06"/>
</dbReference>
<evidence type="ECO:0000256" key="5">
    <source>
        <dbReference type="ARBA" id="ARBA00022741"/>
    </source>
</evidence>
<dbReference type="GO" id="GO:0016020">
    <property type="term" value="C:membrane"/>
    <property type="evidence" value="ECO:0007669"/>
    <property type="project" value="UniProtKB-SubCell"/>
</dbReference>
<feature type="transmembrane region" description="Helical" evidence="10">
    <location>
        <begin position="471"/>
        <end position="489"/>
    </location>
</feature>
<feature type="transmembrane region" description="Helical" evidence="10">
    <location>
        <begin position="695"/>
        <end position="715"/>
    </location>
</feature>
<dbReference type="SMART" id="SM00382">
    <property type="entry name" value="AAA"/>
    <property type="match status" value="1"/>
</dbReference>
<feature type="compositionally biased region" description="Low complexity" evidence="9">
    <location>
        <begin position="23"/>
        <end position="35"/>
    </location>
</feature>
<dbReference type="Gene3D" id="3.40.50.300">
    <property type="entry name" value="P-loop containing nucleotide triphosphate hydrolases"/>
    <property type="match status" value="1"/>
</dbReference>
<keyword evidence="3" id="KW-0813">Transport</keyword>
<comment type="caution">
    <text evidence="12">The sequence shown here is derived from an EMBL/GenBank/DDBJ whole genome shotgun (WGS) entry which is preliminary data.</text>
</comment>
<comment type="similarity">
    <text evidence="2">Belongs to the ABC transporter superfamily. ABCG family. Eye pigment precursor importer (TC 3.A.1.204) subfamily.</text>
</comment>
<dbReference type="PROSITE" id="PS50893">
    <property type="entry name" value="ABC_TRANSPORTER_2"/>
    <property type="match status" value="1"/>
</dbReference>
<dbReference type="PANTHER" id="PTHR48042:SF12">
    <property type="entry name" value="ABC TRANSPORTER G FAMILY MEMBER 3"/>
    <property type="match status" value="1"/>
</dbReference>
<dbReference type="InterPro" id="IPR013525">
    <property type="entry name" value="ABC2_TM"/>
</dbReference>
<dbReference type="InterPro" id="IPR003593">
    <property type="entry name" value="AAA+_ATPase"/>
</dbReference>
<evidence type="ECO:0000256" key="9">
    <source>
        <dbReference type="SAM" id="MobiDB-lite"/>
    </source>
</evidence>